<evidence type="ECO:0000313" key="2">
    <source>
        <dbReference type="EMBL" id="EFJ01699.1"/>
    </source>
</evidence>
<evidence type="ECO:0000313" key="3">
    <source>
        <dbReference type="Proteomes" id="UP000007431"/>
    </source>
</evidence>
<name>D8PQH9_SCHCM</name>
<dbReference type="Gene3D" id="3.80.10.10">
    <property type="entry name" value="Ribonuclease Inhibitor"/>
    <property type="match status" value="1"/>
</dbReference>
<dbReference type="GeneID" id="9587948"/>
<dbReference type="InterPro" id="IPR032675">
    <property type="entry name" value="LRR_dom_sf"/>
</dbReference>
<proteinExistence type="predicted"/>
<reference evidence="2 3" key="1">
    <citation type="journal article" date="2010" name="Nat. Biotechnol.">
        <title>Genome sequence of the model mushroom Schizophyllum commune.</title>
        <authorList>
            <person name="Ohm R.A."/>
            <person name="de Jong J.F."/>
            <person name="Lugones L.G."/>
            <person name="Aerts A."/>
            <person name="Kothe E."/>
            <person name="Stajich J.E."/>
            <person name="de Vries R.P."/>
            <person name="Record E."/>
            <person name="Levasseur A."/>
            <person name="Baker S.E."/>
            <person name="Bartholomew K.A."/>
            <person name="Coutinho P.M."/>
            <person name="Erdmann S."/>
            <person name="Fowler T.J."/>
            <person name="Gathman A.C."/>
            <person name="Lombard V."/>
            <person name="Henrissat B."/>
            <person name="Knabe N."/>
            <person name="Kuees U."/>
            <person name="Lilly W.W."/>
            <person name="Lindquist E."/>
            <person name="Lucas S."/>
            <person name="Magnuson J.K."/>
            <person name="Piumi F."/>
            <person name="Raudaskoski M."/>
            <person name="Salamov A."/>
            <person name="Schmutz J."/>
            <person name="Schwarze F.W.M.R."/>
            <person name="vanKuyk P.A."/>
            <person name="Horton J.S."/>
            <person name="Grigoriev I.V."/>
            <person name="Woesten H.A.B."/>
        </authorList>
    </citation>
    <scope>NUCLEOTIDE SEQUENCE [LARGE SCALE GENOMIC DNA]</scope>
    <source>
        <strain evidence="3">H4-8 / FGSC 9210</strain>
    </source>
</reference>
<dbReference type="InParanoid" id="D8PQH9"/>
<dbReference type="Proteomes" id="UP000007431">
    <property type="component" value="Unassembled WGS sequence"/>
</dbReference>
<dbReference type="EMBL" id="GL377302">
    <property type="protein sequence ID" value="EFJ01699.1"/>
    <property type="molecule type" value="Genomic_DNA"/>
</dbReference>
<gene>
    <name evidence="2" type="ORF">SCHCODRAFT_230599</name>
</gene>
<dbReference type="VEuPathDB" id="FungiDB:SCHCODRAFT_02700226"/>
<keyword evidence="3" id="KW-1185">Reference proteome</keyword>
<dbReference type="OrthoDB" id="10462163at2759"/>
<organism evidence="3">
    <name type="scientific">Schizophyllum commune (strain H4-8 / FGSC 9210)</name>
    <name type="common">Split gill fungus</name>
    <dbReference type="NCBI Taxonomy" id="578458"/>
    <lineage>
        <taxon>Eukaryota</taxon>
        <taxon>Fungi</taxon>
        <taxon>Dikarya</taxon>
        <taxon>Basidiomycota</taxon>
        <taxon>Agaricomycotina</taxon>
        <taxon>Agaricomycetes</taxon>
        <taxon>Agaricomycetidae</taxon>
        <taxon>Agaricales</taxon>
        <taxon>Schizophyllaceae</taxon>
        <taxon>Schizophyllum</taxon>
    </lineage>
</organism>
<evidence type="ECO:0000256" key="1">
    <source>
        <dbReference type="SAM" id="MobiDB-lite"/>
    </source>
</evidence>
<sequence>MSRTQQQKQKDANKGKFTEWQMSEPHRGRVQRVPAALERARRTGYDSVLPPTMHWVEATSTTFLSAQFPESYIEQHYKVVSADELVDAVLAFCKDEDVSFYGFVIETNVKSGPAVDDPVDAPGLVALHLKGADLAKDTRAQWMQLFKKAKVPHLVDCRIFMPGKLYKPFEGSIFDFLGTALGSLTHLTLQLAFYDKEGLEKFLCSDGAASLISLELQTNSQVTKNVANALSRRNAHRLPNLRKLCLRLKKDSVDELFDALCKRYDLGAKQPLQVELRSDISDKIYHKARTMGITFDEPSVFR</sequence>
<dbReference type="HOGENOM" id="CLU_918770_0_0_1"/>
<feature type="compositionally biased region" description="Basic and acidic residues" evidence="1">
    <location>
        <begin position="8"/>
        <end position="17"/>
    </location>
</feature>
<accession>D8PQH9</accession>
<dbReference type="AlphaFoldDB" id="D8PQH9"/>
<dbReference type="RefSeq" id="XP_003036601.1">
    <property type="nucleotide sequence ID" value="XM_003036555.1"/>
</dbReference>
<dbReference type="KEGG" id="scm:SCHCO_02700226"/>
<protein>
    <submittedName>
        <fullName evidence="2">Uncharacterized protein</fullName>
    </submittedName>
</protein>
<feature type="region of interest" description="Disordered" evidence="1">
    <location>
        <begin position="1"/>
        <end position="34"/>
    </location>
</feature>